<name>A0AAE1FES5_PETCI</name>
<dbReference type="EMBL" id="JAWQEG010002362">
    <property type="protein sequence ID" value="KAK3872506.1"/>
    <property type="molecule type" value="Genomic_DNA"/>
</dbReference>
<feature type="region of interest" description="Disordered" evidence="1">
    <location>
        <begin position="1"/>
        <end position="25"/>
    </location>
</feature>
<evidence type="ECO:0000313" key="2">
    <source>
        <dbReference type="EMBL" id="KAK3872506.1"/>
    </source>
</evidence>
<feature type="compositionally biased region" description="Gly residues" evidence="1">
    <location>
        <begin position="1"/>
        <end position="12"/>
    </location>
</feature>
<organism evidence="2 3">
    <name type="scientific">Petrolisthes cinctipes</name>
    <name type="common">Flat porcelain crab</name>
    <dbReference type="NCBI Taxonomy" id="88211"/>
    <lineage>
        <taxon>Eukaryota</taxon>
        <taxon>Metazoa</taxon>
        <taxon>Ecdysozoa</taxon>
        <taxon>Arthropoda</taxon>
        <taxon>Crustacea</taxon>
        <taxon>Multicrustacea</taxon>
        <taxon>Malacostraca</taxon>
        <taxon>Eumalacostraca</taxon>
        <taxon>Eucarida</taxon>
        <taxon>Decapoda</taxon>
        <taxon>Pleocyemata</taxon>
        <taxon>Anomura</taxon>
        <taxon>Galatheoidea</taxon>
        <taxon>Porcellanidae</taxon>
        <taxon>Petrolisthes</taxon>
    </lineage>
</organism>
<dbReference type="Proteomes" id="UP001286313">
    <property type="component" value="Unassembled WGS sequence"/>
</dbReference>
<sequence>MGVGRWEGGGGECSDEGRSVGREGEGNAVLGVGRWEGGGGECSAGSVGIEMGMQCWVGREGEGNAVLGRWGGGGECSAGSVGREGGGGECSAGFRSVGGGEKFPITLVAFRLSLEWVLVLGKTLSYAILLRKRVALGSKAHTRYFF</sequence>
<gene>
    <name evidence="2" type="ORF">Pcinc_022414</name>
</gene>
<evidence type="ECO:0000313" key="3">
    <source>
        <dbReference type="Proteomes" id="UP001286313"/>
    </source>
</evidence>
<comment type="caution">
    <text evidence="2">The sequence shown here is derived from an EMBL/GenBank/DDBJ whole genome shotgun (WGS) entry which is preliminary data.</text>
</comment>
<feature type="compositionally biased region" description="Basic and acidic residues" evidence="1">
    <location>
        <begin position="15"/>
        <end position="25"/>
    </location>
</feature>
<proteinExistence type="predicted"/>
<dbReference type="AlphaFoldDB" id="A0AAE1FES5"/>
<protein>
    <submittedName>
        <fullName evidence="2">Uncharacterized protein</fullName>
    </submittedName>
</protein>
<evidence type="ECO:0000256" key="1">
    <source>
        <dbReference type="SAM" id="MobiDB-lite"/>
    </source>
</evidence>
<keyword evidence="3" id="KW-1185">Reference proteome</keyword>
<accession>A0AAE1FES5</accession>
<reference evidence="2" key="1">
    <citation type="submission" date="2023-10" db="EMBL/GenBank/DDBJ databases">
        <title>Genome assemblies of two species of porcelain crab, Petrolisthes cinctipes and Petrolisthes manimaculis (Anomura: Porcellanidae).</title>
        <authorList>
            <person name="Angst P."/>
        </authorList>
    </citation>
    <scope>NUCLEOTIDE SEQUENCE</scope>
    <source>
        <strain evidence="2">PB745_01</strain>
        <tissue evidence="2">Gill</tissue>
    </source>
</reference>